<proteinExistence type="predicted"/>
<dbReference type="PANTHER" id="PTHR33167:SF26">
    <property type="entry name" value="EXPRESSED PROTEIN"/>
    <property type="match status" value="1"/>
</dbReference>
<dbReference type="PANTHER" id="PTHR33167">
    <property type="entry name" value="TRANSCRIPTION FACTOR, PUTATIVE (DUF863)-RELATED"/>
    <property type="match status" value="1"/>
</dbReference>
<evidence type="ECO:0000313" key="3">
    <source>
        <dbReference type="Proteomes" id="UP001140949"/>
    </source>
</evidence>
<name>A0AAX6EW09_IRIPA</name>
<accession>A0AAX6EW09</accession>
<gene>
    <name evidence="2" type="ORF">M6B38_166540</name>
</gene>
<protein>
    <submittedName>
        <fullName evidence="2">Uncharacterized protein</fullName>
    </submittedName>
</protein>
<reference evidence="2" key="1">
    <citation type="journal article" date="2023" name="GigaByte">
        <title>Genome assembly of the bearded iris, Iris pallida Lam.</title>
        <authorList>
            <person name="Bruccoleri R.E."/>
            <person name="Oakeley E.J."/>
            <person name="Faust A.M.E."/>
            <person name="Altorfer M."/>
            <person name="Dessus-Babus S."/>
            <person name="Burckhardt D."/>
            <person name="Oertli M."/>
            <person name="Naumann U."/>
            <person name="Petersen F."/>
            <person name="Wong J."/>
        </authorList>
    </citation>
    <scope>NUCLEOTIDE SEQUENCE</scope>
    <source>
        <strain evidence="2">GSM-AAB239-AS_SAM_17_03QT</strain>
    </source>
</reference>
<comment type="caution">
    <text evidence="2">The sequence shown here is derived from an EMBL/GenBank/DDBJ whole genome shotgun (WGS) entry which is preliminary data.</text>
</comment>
<sequence>MGRYLEQYEKENMRTAMLRQEETFTHQVHELHRLYRVQKVLVNDMKAEIRKQRKPSNSGTRTERWNTDNEMASQQPCYSTCQDQTRFGQTLNLDIPAEEYIGKDDRDVDDYSDLELTLATGSKSRRKEENSFTSDSRVSFSSSSSESGATKMKSNGNDWGLFQVPDVNRGSYQKERVTQPPWLFHRLSLNMT</sequence>
<dbReference type="EMBL" id="JANAVB010033417">
    <property type="protein sequence ID" value="KAJ6808342.1"/>
    <property type="molecule type" value="Genomic_DNA"/>
</dbReference>
<dbReference type="Proteomes" id="UP001140949">
    <property type="component" value="Unassembled WGS sequence"/>
</dbReference>
<keyword evidence="3" id="KW-1185">Reference proteome</keyword>
<organism evidence="2 3">
    <name type="scientific">Iris pallida</name>
    <name type="common">Sweet iris</name>
    <dbReference type="NCBI Taxonomy" id="29817"/>
    <lineage>
        <taxon>Eukaryota</taxon>
        <taxon>Viridiplantae</taxon>
        <taxon>Streptophyta</taxon>
        <taxon>Embryophyta</taxon>
        <taxon>Tracheophyta</taxon>
        <taxon>Spermatophyta</taxon>
        <taxon>Magnoliopsida</taxon>
        <taxon>Liliopsida</taxon>
        <taxon>Asparagales</taxon>
        <taxon>Iridaceae</taxon>
        <taxon>Iridoideae</taxon>
        <taxon>Irideae</taxon>
        <taxon>Iris</taxon>
    </lineage>
</organism>
<dbReference type="AlphaFoldDB" id="A0AAX6EW09"/>
<reference evidence="2" key="2">
    <citation type="submission" date="2023-04" db="EMBL/GenBank/DDBJ databases">
        <authorList>
            <person name="Bruccoleri R.E."/>
            <person name="Oakeley E.J."/>
            <person name="Faust A.-M."/>
            <person name="Dessus-Babus S."/>
            <person name="Altorfer M."/>
            <person name="Burckhardt D."/>
            <person name="Oertli M."/>
            <person name="Naumann U."/>
            <person name="Petersen F."/>
            <person name="Wong J."/>
        </authorList>
    </citation>
    <scope>NUCLEOTIDE SEQUENCE</scope>
    <source>
        <strain evidence="2">GSM-AAB239-AS_SAM_17_03QT</strain>
        <tissue evidence="2">Leaf</tissue>
    </source>
</reference>
<evidence type="ECO:0000256" key="1">
    <source>
        <dbReference type="SAM" id="MobiDB-lite"/>
    </source>
</evidence>
<feature type="compositionally biased region" description="Low complexity" evidence="1">
    <location>
        <begin position="131"/>
        <end position="147"/>
    </location>
</feature>
<feature type="region of interest" description="Disordered" evidence="1">
    <location>
        <begin position="122"/>
        <end position="160"/>
    </location>
</feature>
<evidence type="ECO:0000313" key="2">
    <source>
        <dbReference type="EMBL" id="KAJ6808342.1"/>
    </source>
</evidence>